<dbReference type="OrthoDB" id="384974at2"/>
<evidence type="ECO:0000259" key="2">
    <source>
        <dbReference type="Pfam" id="PF08327"/>
    </source>
</evidence>
<dbReference type="AlphaFoldDB" id="A0A1T4PY54"/>
<dbReference type="RefSeq" id="WP_078668659.1">
    <property type="nucleotide sequence ID" value="NZ_FUWZ01000002.1"/>
</dbReference>
<reference evidence="4" key="1">
    <citation type="submission" date="2017-02" db="EMBL/GenBank/DDBJ databases">
        <authorList>
            <person name="Varghese N."/>
            <person name="Submissions S."/>
        </authorList>
    </citation>
    <scope>NUCLEOTIDE SEQUENCE [LARGE SCALE GENOMIC DNA]</scope>
    <source>
        <strain evidence="4">DSM 22224</strain>
    </source>
</reference>
<dbReference type="Pfam" id="PF08327">
    <property type="entry name" value="AHSA1"/>
    <property type="match status" value="1"/>
</dbReference>
<proteinExistence type="inferred from homology"/>
<dbReference type="CDD" id="cd08897">
    <property type="entry name" value="SRPBCC_CalC_Aha1-like_4"/>
    <property type="match status" value="1"/>
</dbReference>
<feature type="domain" description="Activator of Hsp90 ATPase homologue 1/2-like C-terminal" evidence="2">
    <location>
        <begin position="16"/>
        <end position="138"/>
    </location>
</feature>
<dbReference type="EMBL" id="FUWZ01000002">
    <property type="protein sequence ID" value="SJZ96423.1"/>
    <property type="molecule type" value="Genomic_DNA"/>
</dbReference>
<protein>
    <submittedName>
        <fullName evidence="3">Uncharacterized conserved protein YndB, AHSA1/START domain</fullName>
    </submittedName>
</protein>
<dbReference type="SUPFAM" id="SSF55961">
    <property type="entry name" value="Bet v1-like"/>
    <property type="match status" value="1"/>
</dbReference>
<keyword evidence="4" id="KW-1185">Reference proteome</keyword>
<dbReference type="InterPro" id="IPR013538">
    <property type="entry name" value="ASHA1/2-like_C"/>
</dbReference>
<comment type="similarity">
    <text evidence="1">Belongs to the AHA1 family.</text>
</comment>
<dbReference type="Gene3D" id="3.30.530.20">
    <property type="match status" value="1"/>
</dbReference>
<organism evidence="3 4">
    <name type="scientific">Chitinophaga eiseniae</name>
    <dbReference type="NCBI Taxonomy" id="634771"/>
    <lineage>
        <taxon>Bacteria</taxon>
        <taxon>Pseudomonadati</taxon>
        <taxon>Bacteroidota</taxon>
        <taxon>Chitinophagia</taxon>
        <taxon>Chitinophagales</taxon>
        <taxon>Chitinophagaceae</taxon>
        <taxon>Chitinophaga</taxon>
    </lineage>
</organism>
<evidence type="ECO:0000313" key="4">
    <source>
        <dbReference type="Proteomes" id="UP000190367"/>
    </source>
</evidence>
<accession>A0A1T4PY54</accession>
<name>A0A1T4PY54_9BACT</name>
<dbReference type="Proteomes" id="UP000190367">
    <property type="component" value="Unassembled WGS sequence"/>
</dbReference>
<evidence type="ECO:0000313" key="3">
    <source>
        <dbReference type="EMBL" id="SJZ96423.1"/>
    </source>
</evidence>
<evidence type="ECO:0000256" key="1">
    <source>
        <dbReference type="ARBA" id="ARBA00006817"/>
    </source>
</evidence>
<dbReference type="InterPro" id="IPR023393">
    <property type="entry name" value="START-like_dom_sf"/>
</dbReference>
<gene>
    <name evidence="3" type="ORF">SAMN04488128_10262</name>
</gene>
<sequence length="141" mass="16079">MTTANQTTITVESTINAPIEKVWQYWNAPEHITQWCAASDDWHAPEASNDLRTGGKFSTTMAAKDGSFSFDFGGEYTEVKEHELITYQLGDNRRVKIIFNSYGDTTHITETFDPENTNSPEMQQAGWQAILDNFRKYTENN</sequence>